<dbReference type="GeneTree" id="ENSGT00940000164142"/>
<feature type="transmembrane region" description="Helical" evidence="1">
    <location>
        <begin position="139"/>
        <end position="161"/>
    </location>
</feature>
<dbReference type="Pfam" id="PF15917">
    <property type="entry name" value="Piezo_TM25-28"/>
    <property type="match status" value="1"/>
</dbReference>
<evidence type="ECO:0000313" key="3">
    <source>
        <dbReference type="Ensembl" id="ENSSMRP00000016117.1"/>
    </source>
</evidence>
<feature type="transmembrane region" description="Helical" evidence="1">
    <location>
        <begin position="87"/>
        <end position="105"/>
    </location>
</feature>
<name>A0A8D0C1C5_SALMN</name>
<dbReference type="InterPro" id="IPR027272">
    <property type="entry name" value="Piezo"/>
</dbReference>
<dbReference type="GO" id="GO:0008381">
    <property type="term" value="F:mechanosensitive monoatomic ion channel activity"/>
    <property type="evidence" value="ECO:0007669"/>
    <property type="project" value="InterPro"/>
</dbReference>
<accession>A0A8D0C1C5</accession>
<feature type="domain" description="Piezo TM25-28" evidence="2">
    <location>
        <begin position="238"/>
        <end position="379"/>
    </location>
</feature>
<keyword evidence="1" id="KW-0472">Membrane</keyword>
<dbReference type="GO" id="GO:0016020">
    <property type="term" value="C:membrane"/>
    <property type="evidence" value="ECO:0007669"/>
    <property type="project" value="InterPro"/>
</dbReference>
<keyword evidence="4" id="KW-1185">Reference proteome</keyword>
<dbReference type="OMA" id="DNFLHCS"/>
<dbReference type="InterPro" id="IPR031805">
    <property type="entry name" value="Piezo_TM25-28"/>
</dbReference>
<dbReference type="PANTHER" id="PTHR47049:SF7">
    <property type="entry name" value="PIEZO-TYPE MECHANOSENSITIVE ION CHANNEL COMPONENT 2 ISOFORM X1"/>
    <property type="match status" value="1"/>
</dbReference>
<proteinExistence type="predicted"/>
<evidence type="ECO:0000259" key="2">
    <source>
        <dbReference type="Pfam" id="PF15917"/>
    </source>
</evidence>
<dbReference type="Proteomes" id="UP000694421">
    <property type="component" value="Unplaced"/>
</dbReference>
<organism evidence="3 4">
    <name type="scientific">Salvator merianae</name>
    <name type="common">Argentine black and white tegu</name>
    <name type="synonym">Tupinambis merianae</name>
    <dbReference type="NCBI Taxonomy" id="96440"/>
    <lineage>
        <taxon>Eukaryota</taxon>
        <taxon>Metazoa</taxon>
        <taxon>Chordata</taxon>
        <taxon>Craniata</taxon>
        <taxon>Vertebrata</taxon>
        <taxon>Euteleostomi</taxon>
        <taxon>Lepidosauria</taxon>
        <taxon>Squamata</taxon>
        <taxon>Bifurcata</taxon>
        <taxon>Unidentata</taxon>
        <taxon>Episquamata</taxon>
        <taxon>Laterata</taxon>
        <taxon>Teiioidea</taxon>
        <taxon>Teiidae</taxon>
        <taxon>Salvator</taxon>
    </lineage>
</organism>
<keyword evidence="1" id="KW-0812">Transmembrane</keyword>
<dbReference type="AlphaFoldDB" id="A0A8D0C1C5"/>
<reference evidence="3" key="2">
    <citation type="submission" date="2025-09" db="UniProtKB">
        <authorList>
            <consortium name="Ensembl"/>
        </authorList>
    </citation>
    <scope>IDENTIFICATION</scope>
</reference>
<sequence>MLYVAPVDPANWFGGLLKCNDNVLPCLQNHLTILILMALEATVHRHQLYYRLQNRLPPPPTGSIFYNIAQKNVDDELLSCIKYFINYGFYKFGLEICFVAAVNVIRQRMDFYALIHASWLTYLLSRRQRKAVAEVWPKYCCFLASLVVFQYLLCIGLPPALCKDYPWRTSQWPLHSNLIKWLYLPDFAKRPDACFLLYDFLLLLFASLQWQVFENETNPDLIVQAGDNAEINQILDTASLSECSSVTNFIHCRSYLDLVKVIVFRYQFWFVLCLIFMTGTTRISIFCVGYLLACFFFMWFGRSLQLKPVKYLLRPWDCLIAYTGLVIVVKNLLAVGACAYLGVLQRNHCWLIQTFGMFCTVPGYSAGKQEVALKKEGSLWAVSGFHSLHDNCGTGSVYHGQNT</sequence>
<protein>
    <recommendedName>
        <fullName evidence="2">Piezo TM25-28 domain-containing protein</fullName>
    </recommendedName>
</protein>
<reference evidence="3" key="1">
    <citation type="submission" date="2025-08" db="UniProtKB">
        <authorList>
            <consortium name="Ensembl"/>
        </authorList>
    </citation>
    <scope>IDENTIFICATION</scope>
</reference>
<feature type="transmembrane region" description="Helical" evidence="1">
    <location>
        <begin position="319"/>
        <end position="343"/>
    </location>
</feature>
<keyword evidence="1" id="KW-1133">Transmembrane helix</keyword>
<evidence type="ECO:0000256" key="1">
    <source>
        <dbReference type="SAM" id="Phobius"/>
    </source>
</evidence>
<dbReference type="Ensembl" id="ENSSMRT00000018823.1">
    <property type="protein sequence ID" value="ENSSMRP00000016117.1"/>
    <property type="gene ID" value="ENSSMRG00000012538.1"/>
</dbReference>
<evidence type="ECO:0000313" key="4">
    <source>
        <dbReference type="Proteomes" id="UP000694421"/>
    </source>
</evidence>
<dbReference type="PANTHER" id="PTHR47049">
    <property type="entry name" value="PIEZO-TYPE MECHANOSENSITIVE ION CHANNEL HOMOLOG"/>
    <property type="match status" value="1"/>
</dbReference>
<feature type="transmembrane region" description="Helical" evidence="1">
    <location>
        <begin position="268"/>
        <end position="299"/>
    </location>
</feature>